<sequence length="283" mass="29426">MRYVVAVIEEGGFTRAAARCHVTQSALSHQIAALEREIGTRLFARTSRAVRVTEAGEAFAAHAREALLAADRAREEAASAAGEVRGTLRMGVIPTVTAVDVPAVLGRFRAEHPHVRVELRMGNSDEMVPAVRAGALDVALLGLRDGLVPEGVASRVLAREALVAVLPGGHPLASREILSLADLADAVFADFPSGTSGREQSDHAFASAGIARDVAFEAGTADHLRGLAAAGLAVTLLPPGVVPMDDRAIAAVPVSDGPVRAEHVAWDARAPRAAARALLPLIV</sequence>
<protein>
    <submittedName>
        <fullName evidence="6">LysR family transcriptional regulator</fullName>
    </submittedName>
</protein>
<dbReference type="InterPro" id="IPR036390">
    <property type="entry name" value="WH_DNA-bd_sf"/>
</dbReference>
<evidence type="ECO:0000313" key="7">
    <source>
        <dbReference type="Proteomes" id="UP001142462"/>
    </source>
</evidence>
<dbReference type="Proteomes" id="UP001142462">
    <property type="component" value="Unassembled WGS sequence"/>
</dbReference>
<dbReference type="FunFam" id="1.10.10.10:FF:000001">
    <property type="entry name" value="LysR family transcriptional regulator"/>
    <property type="match status" value="1"/>
</dbReference>
<dbReference type="AlphaFoldDB" id="A0A9W6H029"/>
<reference evidence="6" key="2">
    <citation type="submission" date="2023-01" db="EMBL/GenBank/DDBJ databases">
        <authorList>
            <person name="Sun Q."/>
            <person name="Evtushenko L."/>
        </authorList>
    </citation>
    <scope>NUCLEOTIDE SEQUENCE</scope>
    <source>
        <strain evidence="6">VKM Ac-1020</strain>
    </source>
</reference>
<feature type="domain" description="HTH lysR-type" evidence="5">
    <location>
        <begin position="1"/>
        <end position="53"/>
    </location>
</feature>
<dbReference type="PANTHER" id="PTHR30346:SF30">
    <property type="entry name" value="SMALL NEUTRAL PROTEASE REGULATORY PROTEIN"/>
    <property type="match status" value="1"/>
</dbReference>
<comment type="similarity">
    <text evidence="1">Belongs to the LysR transcriptional regulatory family.</text>
</comment>
<proteinExistence type="inferred from homology"/>
<dbReference type="PRINTS" id="PR00039">
    <property type="entry name" value="HTHLYSR"/>
</dbReference>
<organism evidence="6 7">
    <name type="scientific">Microbacterium barkeri</name>
    <dbReference type="NCBI Taxonomy" id="33917"/>
    <lineage>
        <taxon>Bacteria</taxon>
        <taxon>Bacillati</taxon>
        <taxon>Actinomycetota</taxon>
        <taxon>Actinomycetes</taxon>
        <taxon>Micrococcales</taxon>
        <taxon>Microbacteriaceae</taxon>
        <taxon>Microbacterium</taxon>
    </lineage>
</organism>
<keyword evidence="4" id="KW-0804">Transcription</keyword>
<dbReference type="GO" id="GO:0003677">
    <property type="term" value="F:DNA binding"/>
    <property type="evidence" value="ECO:0007669"/>
    <property type="project" value="UniProtKB-KW"/>
</dbReference>
<evidence type="ECO:0000256" key="2">
    <source>
        <dbReference type="ARBA" id="ARBA00023015"/>
    </source>
</evidence>
<dbReference type="SUPFAM" id="SSF53850">
    <property type="entry name" value="Periplasmic binding protein-like II"/>
    <property type="match status" value="1"/>
</dbReference>
<keyword evidence="2" id="KW-0805">Transcription regulation</keyword>
<dbReference type="EMBL" id="BSEJ01000001">
    <property type="protein sequence ID" value="GLJ59972.1"/>
    <property type="molecule type" value="Genomic_DNA"/>
</dbReference>
<dbReference type="GO" id="GO:0032993">
    <property type="term" value="C:protein-DNA complex"/>
    <property type="evidence" value="ECO:0007669"/>
    <property type="project" value="TreeGrafter"/>
</dbReference>
<dbReference type="PROSITE" id="PS50931">
    <property type="entry name" value="HTH_LYSR"/>
    <property type="match status" value="1"/>
</dbReference>
<dbReference type="InterPro" id="IPR005119">
    <property type="entry name" value="LysR_subst-bd"/>
</dbReference>
<evidence type="ECO:0000256" key="3">
    <source>
        <dbReference type="ARBA" id="ARBA00023125"/>
    </source>
</evidence>
<evidence type="ECO:0000256" key="1">
    <source>
        <dbReference type="ARBA" id="ARBA00009437"/>
    </source>
</evidence>
<keyword evidence="7" id="KW-1185">Reference proteome</keyword>
<dbReference type="PANTHER" id="PTHR30346">
    <property type="entry name" value="TRANSCRIPTIONAL DUAL REGULATOR HCAR-RELATED"/>
    <property type="match status" value="1"/>
</dbReference>
<gene>
    <name evidence="6" type="ORF">GCM10017576_01010</name>
</gene>
<keyword evidence="3" id="KW-0238">DNA-binding</keyword>
<dbReference type="InterPro" id="IPR036388">
    <property type="entry name" value="WH-like_DNA-bd_sf"/>
</dbReference>
<comment type="caution">
    <text evidence="6">The sequence shown here is derived from an EMBL/GenBank/DDBJ whole genome shotgun (WGS) entry which is preliminary data.</text>
</comment>
<dbReference type="InterPro" id="IPR000847">
    <property type="entry name" value="LysR_HTH_N"/>
</dbReference>
<dbReference type="SUPFAM" id="SSF46785">
    <property type="entry name" value="Winged helix' DNA-binding domain"/>
    <property type="match status" value="1"/>
</dbReference>
<dbReference type="Gene3D" id="1.10.10.10">
    <property type="entry name" value="Winged helix-like DNA-binding domain superfamily/Winged helix DNA-binding domain"/>
    <property type="match status" value="1"/>
</dbReference>
<evidence type="ECO:0000256" key="4">
    <source>
        <dbReference type="ARBA" id="ARBA00023163"/>
    </source>
</evidence>
<reference evidence="6" key="1">
    <citation type="journal article" date="2014" name="Int. J. Syst. Evol. Microbiol.">
        <title>Complete genome sequence of Corynebacterium casei LMG S-19264T (=DSM 44701T), isolated from a smear-ripened cheese.</title>
        <authorList>
            <consortium name="US DOE Joint Genome Institute (JGI-PGF)"/>
            <person name="Walter F."/>
            <person name="Albersmeier A."/>
            <person name="Kalinowski J."/>
            <person name="Ruckert C."/>
        </authorList>
    </citation>
    <scope>NUCLEOTIDE SEQUENCE</scope>
    <source>
        <strain evidence="6">VKM Ac-1020</strain>
    </source>
</reference>
<name>A0A9W6H029_9MICO</name>
<dbReference type="Pfam" id="PF00126">
    <property type="entry name" value="HTH_1"/>
    <property type="match status" value="1"/>
</dbReference>
<dbReference type="GO" id="GO:0003700">
    <property type="term" value="F:DNA-binding transcription factor activity"/>
    <property type="evidence" value="ECO:0007669"/>
    <property type="project" value="InterPro"/>
</dbReference>
<evidence type="ECO:0000313" key="6">
    <source>
        <dbReference type="EMBL" id="GLJ59972.1"/>
    </source>
</evidence>
<accession>A0A9W6H029</accession>
<dbReference type="Gene3D" id="3.40.190.290">
    <property type="match status" value="1"/>
</dbReference>
<evidence type="ECO:0000259" key="5">
    <source>
        <dbReference type="PROSITE" id="PS50931"/>
    </source>
</evidence>
<dbReference type="Pfam" id="PF03466">
    <property type="entry name" value="LysR_substrate"/>
    <property type="match status" value="1"/>
</dbReference>